<gene>
    <name evidence="2" type="ORF">Cvel_21690</name>
</gene>
<dbReference type="EMBL" id="CDMZ01001166">
    <property type="protein sequence ID" value="CEM28345.1"/>
    <property type="molecule type" value="Genomic_DNA"/>
</dbReference>
<proteinExistence type="predicted"/>
<feature type="compositionally biased region" description="Basic and acidic residues" evidence="1">
    <location>
        <begin position="102"/>
        <end position="111"/>
    </location>
</feature>
<protein>
    <submittedName>
        <fullName evidence="2">Uncharacterized protein</fullName>
    </submittedName>
</protein>
<accession>A0A0G4GFR0</accession>
<evidence type="ECO:0000256" key="1">
    <source>
        <dbReference type="SAM" id="MobiDB-lite"/>
    </source>
</evidence>
<name>A0A0G4GFR0_9ALVE</name>
<sequence>MNVLRCARKEWLNRTDRFHVAGTDEDELSREVSLGCIIELNWGTSAGRRHGGRWGKNSKQPGFVGRLLGFNLVVLLFPLCSKLVDPLPSAAPVAARGPESAIKGEEGQSGK</sequence>
<feature type="region of interest" description="Disordered" evidence="1">
    <location>
        <begin position="90"/>
        <end position="111"/>
    </location>
</feature>
<organism evidence="2">
    <name type="scientific">Chromera velia CCMP2878</name>
    <dbReference type="NCBI Taxonomy" id="1169474"/>
    <lineage>
        <taxon>Eukaryota</taxon>
        <taxon>Sar</taxon>
        <taxon>Alveolata</taxon>
        <taxon>Colpodellida</taxon>
        <taxon>Chromeraceae</taxon>
        <taxon>Chromera</taxon>
    </lineage>
</organism>
<reference evidence="2" key="1">
    <citation type="submission" date="2014-11" db="EMBL/GenBank/DDBJ databases">
        <authorList>
            <person name="Otto D Thomas"/>
            <person name="Naeem Raeece"/>
        </authorList>
    </citation>
    <scope>NUCLEOTIDE SEQUENCE</scope>
</reference>
<dbReference type="VEuPathDB" id="CryptoDB:Cvel_21690"/>
<evidence type="ECO:0000313" key="2">
    <source>
        <dbReference type="EMBL" id="CEM28345.1"/>
    </source>
</evidence>
<dbReference type="AlphaFoldDB" id="A0A0G4GFR0"/>